<dbReference type="InterPro" id="IPR029044">
    <property type="entry name" value="Nucleotide-diphossugar_trans"/>
</dbReference>
<dbReference type="CDD" id="cd00761">
    <property type="entry name" value="Glyco_tranf_GTA_type"/>
    <property type="match status" value="1"/>
</dbReference>
<dbReference type="PANTHER" id="PTHR33604:SF3">
    <property type="entry name" value="OSJNBA0004B13.7 PROTEIN"/>
    <property type="match status" value="1"/>
</dbReference>
<keyword evidence="2" id="KW-1185">Reference proteome</keyword>
<accession>A0AAE0S9I8</accession>
<reference evidence="1" key="2">
    <citation type="journal article" date="2021" name="Genome Biol. Evol.">
        <title>Developing a high-quality reference genome for a parasitic bivalve with doubly uniparental inheritance (Bivalvia: Unionida).</title>
        <authorList>
            <person name="Smith C.H."/>
        </authorList>
    </citation>
    <scope>NUCLEOTIDE SEQUENCE</scope>
    <source>
        <strain evidence="1">CHS0354</strain>
        <tissue evidence="1">Mantle</tissue>
    </source>
</reference>
<dbReference type="Proteomes" id="UP001195483">
    <property type="component" value="Unassembled WGS sequence"/>
</dbReference>
<name>A0AAE0S9I8_9BIVA</name>
<organism evidence="1 2">
    <name type="scientific">Potamilus streckersoni</name>
    <dbReference type="NCBI Taxonomy" id="2493646"/>
    <lineage>
        <taxon>Eukaryota</taxon>
        <taxon>Metazoa</taxon>
        <taxon>Spiralia</taxon>
        <taxon>Lophotrochozoa</taxon>
        <taxon>Mollusca</taxon>
        <taxon>Bivalvia</taxon>
        <taxon>Autobranchia</taxon>
        <taxon>Heteroconchia</taxon>
        <taxon>Palaeoheterodonta</taxon>
        <taxon>Unionida</taxon>
        <taxon>Unionoidea</taxon>
        <taxon>Unionidae</taxon>
        <taxon>Ambleminae</taxon>
        <taxon>Lampsilini</taxon>
        <taxon>Potamilus</taxon>
    </lineage>
</organism>
<evidence type="ECO:0000313" key="1">
    <source>
        <dbReference type="EMBL" id="KAK3587757.1"/>
    </source>
</evidence>
<evidence type="ECO:0000313" key="2">
    <source>
        <dbReference type="Proteomes" id="UP001195483"/>
    </source>
</evidence>
<protein>
    <submittedName>
        <fullName evidence="1">Uncharacterized protein</fullName>
    </submittedName>
</protein>
<dbReference type="PANTHER" id="PTHR33604">
    <property type="entry name" value="OSJNBA0004B13.7 PROTEIN"/>
    <property type="match status" value="1"/>
</dbReference>
<dbReference type="PROSITE" id="PS51257">
    <property type="entry name" value="PROKAR_LIPOPROTEIN"/>
    <property type="match status" value="1"/>
</dbReference>
<dbReference type="Gene3D" id="3.90.550.10">
    <property type="entry name" value="Spore Coat Polysaccharide Biosynthesis Protein SpsA, Chain A"/>
    <property type="match status" value="1"/>
</dbReference>
<comment type="caution">
    <text evidence="1">The sequence shown here is derived from an EMBL/GenBank/DDBJ whole genome shotgun (WGS) entry which is preliminary data.</text>
</comment>
<proteinExistence type="predicted"/>
<dbReference type="SUPFAM" id="SSF53448">
    <property type="entry name" value="Nucleotide-diphospho-sugar transferases"/>
    <property type="match status" value="1"/>
</dbReference>
<sequence>MTLTRKFKLVLGVTIIILVTTTLLSCIYQSLLTCKWKNTFACVSDVQLRIIAIVGNRAMSLKRLLNSLNNASYFEDNVVLDIWIDRSKDGKVDTQTLEVANSFQFLHGTKYIHIQPSHAGVYGQWIYTWNVSDHSPEIAVILEDDIEVSPLFYKWLKIVHTKYDNYDNINGYSLHGRCENHALIEPRKKYINVPKNNTVFLYPAFNTWGFSPHTRHWLHFVKWVTLKSNDTAFKPSIANIEPTIAYEIARSKGTEANNWDFLHLYHAYEHKLFTVFPNIQGDKGLSVHWMEKGLHYPENTDKRPSGELLQDWILKIESLPDSPLYFDFAGRNINPKNYQWP</sequence>
<dbReference type="EMBL" id="JAEAOA010002357">
    <property type="protein sequence ID" value="KAK3587757.1"/>
    <property type="molecule type" value="Genomic_DNA"/>
</dbReference>
<dbReference type="AlphaFoldDB" id="A0AAE0S9I8"/>
<reference evidence="1" key="3">
    <citation type="submission" date="2023-05" db="EMBL/GenBank/DDBJ databases">
        <authorList>
            <person name="Smith C.H."/>
        </authorList>
    </citation>
    <scope>NUCLEOTIDE SEQUENCE</scope>
    <source>
        <strain evidence="1">CHS0354</strain>
        <tissue evidence="1">Mantle</tissue>
    </source>
</reference>
<reference evidence="1" key="1">
    <citation type="journal article" date="2021" name="Genome Biol. Evol.">
        <title>A High-Quality Reference Genome for a Parasitic Bivalve with Doubly Uniparental Inheritance (Bivalvia: Unionida).</title>
        <authorList>
            <person name="Smith C.H."/>
        </authorList>
    </citation>
    <scope>NUCLEOTIDE SEQUENCE</scope>
    <source>
        <strain evidence="1">CHS0354</strain>
    </source>
</reference>
<gene>
    <name evidence="1" type="ORF">CHS0354_042717</name>
</gene>